<dbReference type="PANTHER" id="PTHR12162:SF0">
    <property type="entry name" value="NIBRIN"/>
    <property type="match status" value="1"/>
</dbReference>
<dbReference type="SUPFAM" id="SSF49879">
    <property type="entry name" value="SMAD/FHA domain"/>
    <property type="match status" value="1"/>
</dbReference>
<comment type="similarity">
    <text evidence="5">Belongs to the Nibrin family.</text>
</comment>
<dbReference type="Pfam" id="PF00498">
    <property type="entry name" value="FHA"/>
    <property type="match status" value="1"/>
</dbReference>
<dbReference type="PANTHER" id="PTHR12162">
    <property type="entry name" value="NIBRIN-RELATED"/>
    <property type="match status" value="1"/>
</dbReference>
<dbReference type="GO" id="GO:0000724">
    <property type="term" value="P:double-strand break repair via homologous recombination"/>
    <property type="evidence" value="ECO:0007669"/>
    <property type="project" value="TreeGrafter"/>
</dbReference>
<evidence type="ECO:0000256" key="5">
    <source>
        <dbReference type="ARBA" id="ARBA00044757"/>
    </source>
</evidence>
<gene>
    <name evidence="7" type="ORF">TGEB3V08_LOCUS3626</name>
</gene>
<dbReference type="InterPro" id="IPR008984">
    <property type="entry name" value="SMAD_FHA_dom_sf"/>
</dbReference>
<dbReference type="CDD" id="cd22667">
    <property type="entry name" value="FHA_NBN"/>
    <property type="match status" value="1"/>
</dbReference>
<proteinExistence type="inferred from homology"/>
<dbReference type="GO" id="GO:0030870">
    <property type="term" value="C:Mre11 complex"/>
    <property type="evidence" value="ECO:0007669"/>
    <property type="project" value="InterPro"/>
</dbReference>
<keyword evidence="4" id="KW-0539">Nucleus</keyword>
<organism evidence="7">
    <name type="scientific">Timema genevievae</name>
    <name type="common">Walking stick</name>
    <dbReference type="NCBI Taxonomy" id="629358"/>
    <lineage>
        <taxon>Eukaryota</taxon>
        <taxon>Metazoa</taxon>
        <taxon>Ecdysozoa</taxon>
        <taxon>Arthropoda</taxon>
        <taxon>Hexapoda</taxon>
        <taxon>Insecta</taxon>
        <taxon>Pterygota</taxon>
        <taxon>Neoptera</taxon>
        <taxon>Polyneoptera</taxon>
        <taxon>Phasmatodea</taxon>
        <taxon>Timematodea</taxon>
        <taxon>Timematoidea</taxon>
        <taxon>Timematidae</taxon>
        <taxon>Timema</taxon>
    </lineage>
</organism>
<dbReference type="PROSITE" id="PS50006">
    <property type="entry name" value="FHA_DOMAIN"/>
    <property type="match status" value="1"/>
</dbReference>
<accession>A0A7R9JUI2</accession>
<evidence type="ECO:0000256" key="4">
    <source>
        <dbReference type="ARBA" id="ARBA00023242"/>
    </source>
</evidence>
<dbReference type="GO" id="GO:0003684">
    <property type="term" value="F:damaged DNA binding"/>
    <property type="evidence" value="ECO:0007669"/>
    <property type="project" value="TreeGrafter"/>
</dbReference>
<keyword evidence="2" id="KW-0227">DNA damage</keyword>
<comment type="subcellular location">
    <subcellularLocation>
        <location evidence="1">Nucleus</location>
    </subcellularLocation>
</comment>
<sequence length="291" mass="32537">MNVNPSDLGVKFLPQDMMIFFFGYLPQTVSFYACDSLGVLPQSQTYLSLWRTSTSYQGSETDTFLSFIVLKQSLRLPLLNKAADDTECIVERPGCFFQHKLVTAPHQNSDCAAREKPPPVHPTEIRTSISPSSAVELNTTSVLANYATEAGEEYILLTNKEHIVSRKESGNLVLDNDDSISRTHAKIKVSHDIKNLNDPTELPTVILVDCGSKYGTFLQDNVKLAANNEVALKDGSVIKFGVQWNVWTSLRRNWFGKKFLTDGLTDITCGPSWIRTLVPWARWLLSSSSTR</sequence>
<evidence type="ECO:0000313" key="7">
    <source>
        <dbReference type="EMBL" id="CAD7589704.1"/>
    </source>
</evidence>
<dbReference type="Gene3D" id="2.60.200.20">
    <property type="match status" value="1"/>
</dbReference>
<protein>
    <recommendedName>
        <fullName evidence="6">FHA domain-containing protein</fullName>
    </recommendedName>
</protein>
<dbReference type="InterPro" id="IPR000253">
    <property type="entry name" value="FHA_dom"/>
</dbReference>
<evidence type="ECO:0000259" key="6">
    <source>
        <dbReference type="PROSITE" id="PS50006"/>
    </source>
</evidence>
<name>A0A7R9JUI2_TIMGE</name>
<evidence type="ECO:0000256" key="1">
    <source>
        <dbReference type="ARBA" id="ARBA00004123"/>
    </source>
</evidence>
<dbReference type="AlphaFoldDB" id="A0A7R9JUI2"/>
<keyword evidence="3" id="KW-0234">DNA repair</keyword>
<reference evidence="7" key="1">
    <citation type="submission" date="2020-11" db="EMBL/GenBank/DDBJ databases">
        <authorList>
            <person name="Tran Van P."/>
        </authorList>
    </citation>
    <scope>NUCLEOTIDE SEQUENCE</scope>
</reference>
<evidence type="ECO:0000256" key="3">
    <source>
        <dbReference type="ARBA" id="ARBA00023204"/>
    </source>
</evidence>
<dbReference type="GO" id="GO:0007095">
    <property type="term" value="P:mitotic G2 DNA damage checkpoint signaling"/>
    <property type="evidence" value="ECO:0007669"/>
    <property type="project" value="InterPro"/>
</dbReference>
<dbReference type="EMBL" id="OE840165">
    <property type="protein sequence ID" value="CAD7589704.1"/>
    <property type="molecule type" value="Genomic_DNA"/>
</dbReference>
<feature type="domain" description="FHA" evidence="6">
    <location>
        <begin position="162"/>
        <end position="223"/>
    </location>
</feature>
<dbReference type="InterPro" id="IPR040227">
    <property type="entry name" value="Nibrin-rel"/>
</dbReference>
<evidence type="ECO:0000256" key="2">
    <source>
        <dbReference type="ARBA" id="ARBA00022763"/>
    </source>
</evidence>